<name>A0A330HPI8_9HYPH</name>
<reference evidence="2 3" key="1">
    <citation type="submission" date="2018-07" db="EMBL/GenBank/DDBJ databases">
        <title>Diversity of Mesorhizobium strains in Brazil.</title>
        <authorList>
            <person name="Helene L.C.F."/>
            <person name="Dall'Agnol R."/>
            <person name="Delamuta J.R.M."/>
            <person name="Hungria M."/>
        </authorList>
    </citation>
    <scope>NUCLEOTIDE SEQUENCE [LARGE SCALE GENOMIC DNA]</scope>
    <source>
        <strain evidence="2 3">AC99b</strain>
    </source>
</reference>
<sequence length="194" mass="22238">MAWVWYDRLDTPFQPAVFDYSSPVNASDAMTAIPIDTSRGRPLFRAKSNVKNFERLHCPPVGDPPAVDDLWQKIILQFVPKHLVQFYPITLVARDGVTQKFSWVLPLGRVRCIDPERSDVTSKIERSGVTHIISCSYYVHHENCLRGLHLARDEQQLNHIVVSQELRDALAATGESSMFFRPEDIPSFLRRIVH</sequence>
<dbReference type="AlphaFoldDB" id="A0A330HPI8"/>
<accession>A0A330HPI8</accession>
<evidence type="ECO:0000259" key="1">
    <source>
        <dbReference type="Pfam" id="PF07791"/>
    </source>
</evidence>
<gene>
    <name evidence="2" type="ORF">DPM33_14040</name>
</gene>
<dbReference type="Pfam" id="PF07791">
    <property type="entry name" value="Imm11"/>
    <property type="match status" value="1"/>
</dbReference>
<evidence type="ECO:0000313" key="2">
    <source>
        <dbReference type="EMBL" id="RAZ90616.1"/>
    </source>
</evidence>
<dbReference type="EMBL" id="QMBP01000005">
    <property type="protein sequence ID" value="RAZ90616.1"/>
    <property type="molecule type" value="Genomic_DNA"/>
</dbReference>
<proteinExistence type="predicted"/>
<dbReference type="InterPro" id="IPR012433">
    <property type="entry name" value="Imm11"/>
</dbReference>
<feature type="domain" description="Immunity MXAN-0049 protein" evidence="1">
    <location>
        <begin position="84"/>
        <end position="181"/>
    </location>
</feature>
<protein>
    <recommendedName>
        <fullName evidence="1">Immunity MXAN-0049 protein domain-containing protein</fullName>
    </recommendedName>
</protein>
<comment type="caution">
    <text evidence="2">The sequence shown here is derived from an EMBL/GenBank/DDBJ whole genome shotgun (WGS) entry which is preliminary data.</text>
</comment>
<keyword evidence="3" id="KW-1185">Reference proteome</keyword>
<evidence type="ECO:0000313" key="3">
    <source>
        <dbReference type="Proteomes" id="UP000251558"/>
    </source>
</evidence>
<dbReference type="Proteomes" id="UP000251558">
    <property type="component" value="Unassembled WGS sequence"/>
</dbReference>
<organism evidence="2 3">
    <name type="scientific">Mesorhizobium hawassense</name>
    <dbReference type="NCBI Taxonomy" id="1209954"/>
    <lineage>
        <taxon>Bacteria</taxon>
        <taxon>Pseudomonadati</taxon>
        <taxon>Pseudomonadota</taxon>
        <taxon>Alphaproteobacteria</taxon>
        <taxon>Hyphomicrobiales</taxon>
        <taxon>Phyllobacteriaceae</taxon>
        <taxon>Mesorhizobium</taxon>
    </lineage>
</organism>